<proteinExistence type="predicted"/>
<name>A0ACC3BAI4_9EURO</name>
<dbReference type="EMBL" id="JAOPJF010000011">
    <property type="protein sequence ID" value="KAK1147678.1"/>
    <property type="molecule type" value="Genomic_DNA"/>
</dbReference>
<reference evidence="1 2" key="1">
    <citation type="journal article" date="2023" name="ACS Omega">
        <title>Identification of the Neoaspergillic Acid Biosynthesis Gene Cluster by Establishing an In Vitro CRISPR-Ribonucleoprotein Genetic System in Aspergillus melleus.</title>
        <authorList>
            <person name="Yuan B."/>
            <person name="Grau M.F."/>
            <person name="Murata R.M."/>
            <person name="Torok T."/>
            <person name="Venkateswaran K."/>
            <person name="Stajich J.E."/>
            <person name="Wang C.C.C."/>
        </authorList>
    </citation>
    <scope>NUCLEOTIDE SEQUENCE [LARGE SCALE GENOMIC DNA]</scope>
    <source>
        <strain evidence="1 2">IMV 1140</strain>
    </source>
</reference>
<protein>
    <submittedName>
        <fullName evidence="1">Uncharacterized protein</fullName>
    </submittedName>
</protein>
<dbReference type="Proteomes" id="UP001177260">
    <property type="component" value="Unassembled WGS sequence"/>
</dbReference>
<evidence type="ECO:0000313" key="2">
    <source>
        <dbReference type="Proteomes" id="UP001177260"/>
    </source>
</evidence>
<organism evidence="1 2">
    <name type="scientific">Aspergillus melleus</name>
    <dbReference type="NCBI Taxonomy" id="138277"/>
    <lineage>
        <taxon>Eukaryota</taxon>
        <taxon>Fungi</taxon>
        <taxon>Dikarya</taxon>
        <taxon>Ascomycota</taxon>
        <taxon>Pezizomycotina</taxon>
        <taxon>Eurotiomycetes</taxon>
        <taxon>Eurotiomycetidae</taxon>
        <taxon>Eurotiales</taxon>
        <taxon>Aspergillaceae</taxon>
        <taxon>Aspergillus</taxon>
        <taxon>Aspergillus subgen. Circumdati</taxon>
    </lineage>
</organism>
<gene>
    <name evidence="1" type="ORF">N8T08_001022</name>
</gene>
<evidence type="ECO:0000313" key="1">
    <source>
        <dbReference type="EMBL" id="KAK1147678.1"/>
    </source>
</evidence>
<comment type="caution">
    <text evidence="1">The sequence shown here is derived from an EMBL/GenBank/DDBJ whole genome shotgun (WGS) entry which is preliminary data.</text>
</comment>
<accession>A0ACC3BAI4</accession>
<sequence length="1040" mass="119457">MEQPDQLQFESPRRSSITDEENVESASIVDKVERDAQEELAALSQEFERVRAFRAELDQLGWRLSHEMERLSEMLKVKEDTDSHKDTDSTSTEESERICFAELNYVPPSKMRKEREVPERYYAIDIVSDNGISYQPKHGQGKQLEKAYAVLDEEPVHPDATDKTHWIPDRVVLNSERLKVRIDFDLWDGSLSWSSWEAYHILSPFKILVYLDQPIRERLREFERLVATMHPPSNGVKMETLQQDRWLEKRRQDARDMSYTDLLSCINDFRCLVQLMDERIEPAKTRLQSDNPGPVRFTDLWYAFPPGTLVYVKDKNIPQKVWKVIQRTGGRRYLTRPDHIPNGDFRNLYSQFVLDCFYLDYDGIRYVPIFRQFKLNDFEGSQAITSLPVYPFQTSEMAESKSDLLDRAHKFIQCTRMTHRYYSGRTYSRTPDGEKLADVPLGKPRSVSVYSEMVDSAVVVDFERAFQEVPAWRPGGNEPELYQMSSAELDSYMYAMDRDSIWDARSSEDFLASEGRKWFRWGKTGEPPRDEDDLLILPDRVFAYVLRTRKWACLQLGLNAAGQEQLRVVPPRQEPWNHLELPEGHKDIVQSLIDAHFGVDSSRNIHFDLVREKGKGVIILLHGVPGVGKTSTAECAAESNGRPLLPITCGDLGLSAEEVEDKLMEAFQLAQAWGCVMLLDEADVFLARREPADTQRNALVSVFLRVLEYYKGILFLTTNRVGTFDEAFKSRINVSLYYPPLTWDQTKRIWTSHINTATADDTIFSANTESLIRYAWQLYDIQLTQKQFGPIWNGRQIRNAFRTAVALASFRALPGQAVQLSEAHFAKVALVSNQFNDYIWRVKKSLTDSDVAKIKSIRVDDYVPGETLHVIHPQQNQPITNVQVGQLSPGIPRGFTPVPQSSAPVSSNFNAQAPTMSFNLSNQRHPQQLSYGSGSTPSTYMAYGVPIPLQSPQQNVQYQQLQGQQGMQTQPHQSPPQQNMQYQQVRNQHGIQTQPHQSMQYQQVQGQNGMQTQPQQNMQYQQFQGQQGTPSQPHQNPSQQ</sequence>
<keyword evidence="2" id="KW-1185">Reference proteome</keyword>